<accession>A0A3N1DAE6</accession>
<evidence type="ECO:0000256" key="1">
    <source>
        <dbReference type="SAM" id="Phobius"/>
    </source>
</evidence>
<sequence length="116" mass="11878">MTSPDLRTAVGASPSGPGLTALALGVLGLLTFWMCGLGMLLAVAGIGCGAFAVARGRGRVFGYAGIALSVLALTVAGGALVWFGRQAADCSGRYQTTFDRSSCLDARFPLLKAHRE</sequence>
<protein>
    <recommendedName>
        <fullName evidence="4">DUF4190 domain-containing protein</fullName>
    </recommendedName>
</protein>
<feature type="transmembrane region" description="Helical" evidence="1">
    <location>
        <begin position="60"/>
        <end position="83"/>
    </location>
</feature>
<dbReference type="AlphaFoldDB" id="A0A3N1DAE6"/>
<name>A0A3N1DAE6_9ACTN</name>
<gene>
    <name evidence="2" type="ORF">EDD29_8183</name>
</gene>
<keyword evidence="1" id="KW-1133">Transmembrane helix</keyword>
<keyword evidence="3" id="KW-1185">Reference proteome</keyword>
<keyword evidence="1" id="KW-0812">Transmembrane</keyword>
<dbReference type="Proteomes" id="UP000272400">
    <property type="component" value="Unassembled WGS sequence"/>
</dbReference>
<reference evidence="2 3" key="1">
    <citation type="submission" date="2018-11" db="EMBL/GenBank/DDBJ databases">
        <title>Sequencing the genomes of 1000 actinobacteria strains.</title>
        <authorList>
            <person name="Klenk H.-P."/>
        </authorList>
    </citation>
    <scope>NUCLEOTIDE SEQUENCE [LARGE SCALE GENOMIC DNA]</scope>
    <source>
        <strain evidence="2 3">DSM 44254</strain>
    </source>
</reference>
<dbReference type="RefSeq" id="WP_123669401.1">
    <property type="nucleotide sequence ID" value="NZ_RJKE01000001.1"/>
</dbReference>
<evidence type="ECO:0008006" key="4">
    <source>
        <dbReference type="Google" id="ProtNLM"/>
    </source>
</evidence>
<organism evidence="2 3">
    <name type="scientific">Actinocorallia herbida</name>
    <dbReference type="NCBI Taxonomy" id="58109"/>
    <lineage>
        <taxon>Bacteria</taxon>
        <taxon>Bacillati</taxon>
        <taxon>Actinomycetota</taxon>
        <taxon>Actinomycetes</taxon>
        <taxon>Streptosporangiales</taxon>
        <taxon>Thermomonosporaceae</taxon>
        <taxon>Actinocorallia</taxon>
    </lineage>
</organism>
<proteinExistence type="predicted"/>
<evidence type="ECO:0000313" key="3">
    <source>
        <dbReference type="Proteomes" id="UP000272400"/>
    </source>
</evidence>
<keyword evidence="1" id="KW-0472">Membrane</keyword>
<dbReference type="OrthoDB" id="9932046at2"/>
<dbReference type="EMBL" id="RJKE01000001">
    <property type="protein sequence ID" value="ROO90456.1"/>
    <property type="molecule type" value="Genomic_DNA"/>
</dbReference>
<evidence type="ECO:0000313" key="2">
    <source>
        <dbReference type="EMBL" id="ROO90456.1"/>
    </source>
</evidence>
<comment type="caution">
    <text evidence="2">The sequence shown here is derived from an EMBL/GenBank/DDBJ whole genome shotgun (WGS) entry which is preliminary data.</text>
</comment>
<feature type="transmembrane region" description="Helical" evidence="1">
    <location>
        <begin position="20"/>
        <end position="53"/>
    </location>
</feature>